<organism evidence="1 2">
    <name type="scientific">Lactococcus ileimucosae</name>
    <dbReference type="NCBI Taxonomy" id="2941329"/>
    <lineage>
        <taxon>Bacteria</taxon>
        <taxon>Bacillati</taxon>
        <taxon>Bacillota</taxon>
        <taxon>Bacilli</taxon>
        <taxon>Lactobacillales</taxon>
        <taxon>Streptococcaceae</taxon>
        <taxon>Lactococcus</taxon>
    </lineage>
</organism>
<evidence type="ECO:0008006" key="3">
    <source>
        <dbReference type="Google" id="ProtNLM"/>
    </source>
</evidence>
<reference evidence="1 2" key="1">
    <citation type="submission" date="2024-03" db="EMBL/GenBank/DDBJ databases">
        <title>Mouse gut bacterial collection (mGBC) of GemPharmatech.</title>
        <authorList>
            <person name="He Y."/>
            <person name="Dong L."/>
            <person name="Wu D."/>
            <person name="Gao X."/>
            <person name="Lin Z."/>
        </authorList>
    </citation>
    <scope>NUCLEOTIDE SEQUENCE [LARGE SCALE GENOMIC DNA]</scope>
    <source>
        <strain evidence="1 2">61-15</strain>
    </source>
</reference>
<proteinExistence type="predicted"/>
<comment type="caution">
    <text evidence="1">The sequence shown here is derived from an EMBL/GenBank/DDBJ whole genome shotgun (WGS) entry which is preliminary data.</text>
</comment>
<dbReference type="RefSeq" id="WP_251712296.1">
    <property type="nucleotide sequence ID" value="NZ_CALPDE010000004.1"/>
</dbReference>
<sequence>MENKKFTILTDNELQIVNGSGKETLANGILRVYNSIWPNPTPIKHTPIHYSYMPPYNPYGNYR</sequence>
<evidence type="ECO:0000313" key="2">
    <source>
        <dbReference type="Proteomes" id="UP001565283"/>
    </source>
</evidence>
<dbReference type="EMBL" id="JBCLSH010000002">
    <property type="protein sequence ID" value="MEY8442829.1"/>
    <property type="molecule type" value="Genomic_DNA"/>
</dbReference>
<keyword evidence="2" id="KW-1185">Reference proteome</keyword>
<accession>A0ABV4D1H8</accession>
<gene>
    <name evidence="1" type="ORF">AALA52_00905</name>
</gene>
<name>A0ABV4D1H8_9LACT</name>
<protein>
    <recommendedName>
        <fullName evidence="3">Bacteriocin</fullName>
    </recommendedName>
</protein>
<evidence type="ECO:0000313" key="1">
    <source>
        <dbReference type="EMBL" id="MEY8442829.1"/>
    </source>
</evidence>
<dbReference type="Proteomes" id="UP001565283">
    <property type="component" value="Unassembled WGS sequence"/>
</dbReference>